<organism evidence="2 3">
    <name type="scientific">Pelosinus fermentans B4</name>
    <dbReference type="NCBI Taxonomy" id="1149862"/>
    <lineage>
        <taxon>Bacteria</taxon>
        <taxon>Bacillati</taxon>
        <taxon>Bacillota</taxon>
        <taxon>Negativicutes</taxon>
        <taxon>Selenomonadales</taxon>
        <taxon>Sporomusaceae</taxon>
        <taxon>Pelosinus</taxon>
    </lineage>
</organism>
<gene>
    <name evidence="2" type="ORF">FB4_3549</name>
</gene>
<dbReference type="RefSeq" id="WP_007934606.1">
    <property type="nucleotide sequence ID" value="NZ_AKVJ01000028.1"/>
</dbReference>
<name>I8RIX5_9FIRM</name>
<evidence type="ECO:0000313" key="3">
    <source>
        <dbReference type="Proteomes" id="UP000004324"/>
    </source>
</evidence>
<dbReference type="EMBL" id="AKVJ01000028">
    <property type="protein sequence ID" value="EIW18075.1"/>
    <property type="molecule type" value="Genomic_DNA"/>
</dbReference>
<dbReference type="Proteomes" id="UP000004324">
    <property type="component" value="Unassembled WGS sequence"/>
</dbReference>
<protein>
    <recommendedName>
        <fullName evidence="4">DUF4127 family protein</fullName>
    </recommendedName>
</protein>
<dbReference type="InterPro" id="IPR025394">
    <property type="entry name" value="DUF4127"/>
</dbReference>
<dbReference type="AlphaFoldDB" id="I8RIX5"/>
<evidence type="ECO:0000313" key="2">
    <source>
        <dbReference type="EMBL" id="EIW18075.1"/>
    </source>
</evidence>
<feature type="transmembrane region" description="Helical" evidence="1">
    <location>
        <begin position="7"/>
        <end position="27"/>
    </location>
</feature>
<proteinExistence type="predicted"/>
<accession>I8RIX5</accession>
<keyword evidence="3" id="KW-1185">Reference proteome</keyword>
<dbReference type="PATRIC" id="fig|1149862.3.peg.2508"/>
<reference evidence="2 3" key="1">
    <citation type="journal article" date="2012" name="J. Bacteriol.">
        <title>Draft Genome Sequences for Two Metal-Reducing Pelosinus fermentans Strains Isolated from a Cr(VI)-Contaminated Site and for Type Strain R7.</title>
        <authorList>
            <person name="Brown S.D."/>
            <person name="Podar M."/>
            <person name="Klingeman D.M."/>
            <person name="Johnson C.M."/>
            <person name="Yang Z.K."/>
            <person name="Utturkar S.M."/>
            <person name="Land M.L."/>
            <person name="Mosher J.J."/>
            <person name="Hurt R.A.Jr."/>
            <person name="Phelps T.J."/>
            <person name="Palumbo A.V."/>
            <person name="Arkin A.P."/>
            <person name="Hazen T.C."/>
            <person name="Elias D.A."/>
        </authorList>
    </citation>
    <scope>NUCLEOTIDE SEQUENCE [LARGE SCALE GENOMIC DNA]</scope>
    <source>
        <strain evidence="2 3">B4</strain>
    </source>
</reference>
<dbReference type="OrthoDB" id="9789552at2"/>
<evidence type="ECO:0000256" key="1">
    <source>
        <dbReference type="SAM" id="Phobius"/>
    </source>
</evidence>
<dbReference type="Pfam" id="PF13552">
    <property type="entry name" value="DUF4127"/>
    <property type="match status" value="1"/>
</dbReference>
<keyword evidence="1" id="KW-0472">Membrane</keyword>
<sequence>MSKNFKFFILIIPFFIAATIILHISPWKSDPIMTWKSNTNYWLTVVLLPLDSRPPCTQFVEQLGQIAGIRVLLPQAELLDNYETTANKKELRIWLKQVCPQADAAIISTDMLIHGSLLASRLSMGSTEDTNEVLDLLTVIHQESPHLKIYAFNIIPRLLIADNQENIAYQKNMLKYSLIKDQVYTFENTEDINTIYSLEKQLPYNVIQHYTALYEKNTALNLTLMNMVEQGVLAGLVIGQDDGQPFGIPNMNKQQLQHQLIQKPSLANKVFITRGTDEVAISLLGHIAMEYSNDPPKIFVMYSNHDAAQLIMPFMPHTVAKTVQEKIRIAGAVEAGKIDQADFILYVHVGTANNQSTFSSSAEQVSNLLDQGYQVALVDLTESFQVSETLLPVLLAQEVAISKLIAYAGWNTTSNSIGTAVTQASIFTKALKKESNLAEAIAVYKENLEFLTARFLDDLYYQKEINPYINKQLQGRKIDPYHLQTAYYQTNTQVQKMMASKGKHLLREGLRISPITIRTDQGLEQIVITDLEIQTYLPWQRTFEIWIKPTLALTVVKKS</sequence>
<evidence type="ECO:0008006" key="4">
    <source>
        <dbReference type="Google" id="ProtNLM"/>
    </source>
</evidence>
<keyword evidence="1" id="KW-1133">Transmembrane helix</keyword>
<comment type="caution">
    <text evidence="2">The sequence shown here is derived from an EMBL/GenBank/DDBJ whole genome shotgun (WGS) entry which is preliminary data.</text>
</comment>
<keyword evidence="1" id="KW-0812">Transmembrane</keyword>